<feature type="compositionally biased region" description="Polar residues" evidence="1">
    <location>
        <begin position="428"/>
        <end position="447"/>
    </location>
</feature>
<feature type="domain" description="ImpA N-terminal" evidence="2">
    <location>
        <begin position="13"/>
        <end position="133"/>
    </location>
</feature>
<name>A0A1C3EDS0_9GAMM</name>
<evidence type="ECO:0000259" key="2">
    <source>
        <dbReference type="Pfam" id="PF06812"/>
    </source>
</evidence>
<gene>
    <name evidence="3" type="ORF">A8L45_17380</name>
</gene>
<dbReference type="Pfam" id="PF06812">
    <property type="entry name" value="ImpA_N"/>
    <property type="match status" value="1"/>
</dbReference>
<dbReference type="STRING" id="1080227.A8L45_17380"/>
<feature type="compositionally biased region" description="Low complexity" evidence="1">
    <location>
        <begin position="453"/>
        <end position="489"/>
    </location>
</feature>
<dbReference type="RefSeq" id="WP_068904604.1">
    <property type="nucleotide sequence ID" value="NZ_JBHUIF010000019.1"/>
</dbReference>
<evidence type="ECO:0000313" key="3">
    <source>
        <dbReference type="EMBL" id="ODA31360.1"/>
    </source>
</evidence>
<sequence length="489" mass="55310">MIFLSKHVSEFLYPINDESHCGEYLKLNKNIFRPLRNDFNIAQTALRKLIQNPSDDQIELLEEDCHQSWMTLSNSLGEIFQTRSRDIELITWFITSQLLLDKSLSAAAHSLSWLVQLVDSHWSTLNPVLPEAKLKSSEEKAQASEQADAKMKAFFQMVGDSEESSLLYAPLLLLPLVGNVTFYQFQSAERRGELNELKQKVTPWVAQERELITTKIKNTALFIEQLERLSELVDQRAAMFGVKAASFSFVRSLFSKLDKAFVQLTGIRLATETSHTACQAENVELAKTTASPFPQEQESVEPSVLAAVQATSNLHAENLSQLATTNNMNRDLAFHLLREVSDYFRLSEPHSPVSFLLEKAIRWGYLSLPELMQEMMKEQNGDVLDQAFEAAGLDHTEQFVLPQIEQRTGLTVHPFSAETGKSGKSIKEQQTQGHSNDQTEKTLSSMPAAQVKTEQQIEQTTTSTAKQDDQQTQQQSEQPQQKQQTLLSW</sequence>
<dbReference type="AlphaFoldDB" id="A0A1C3EDS0"/>
<keyword evidence="4" id="KW-1185">Reference proteome</keyword>
<dbReference type="InterPro" id="IPR010657">
    <property type="entry name" value="ImpA_N"/>
</dbReference>
<dbReference type="InterPro" id="IPR017740">
    <property type="entry name" value="TssA-like"/>
</dbReference>
<evidence type="ECO:0000256" key="1">
    <source>
        <dbReference type="SAM" id="MobiDB-lite"/>
    </source>
</evidence>
<accession>A0A1C3EDS0</accession>
<protein>
    <recommendedName>
        <fullName evidence="2">ImpA N-terminal domain-containing protein</fullName>
    </recommendedName>
</protein>
<dbReference type="PANTHER" id="PTHR37951:SF1">
    <property type="entry name" value="TYPE VI SECRETION SYSTEM COMPONENT TSSA1"/>
    <property type="match status" value="1"/>
</dbReference>
<dbReference type="EMBL" id="LYBM01000037">
    <property type="protein sequence ID" value="ODA31360.1"/>
    <property type="molecule type" value="Genomic_DNA"/>
</dbReference>
<proteinExistence type="predicted"/>
<dbReference type="Proteomes" id="UP000094936">
    <property type="component" value="Unassembled WGS sequence"/>
</dbReference>
<reference evidence="3 4" key="1">
    <citation type="submission" date="2016-05" db="EMBL/GenBank/DDBJ databases">
        <title>Genomic Taxonomy of the Vibrionaceae.</title>
        <authorList>
            <person name="Gomez-Gil B."/>
            <person name="Enciso-Ibarra J."/>
        </authorList>
    </citation>
    <scope>NUCLEOTIDE SEQUENCE [LARGE SCALE GENOMIC DNA]</scope>
    <source>
        <strain evidence="3 4">CAIM 1920</strain>
    </source>
</reference>
<feature type="region of interest" description="Disordered" evidence="1">
    <location>
        <begin position="410"/>
        <end position="489"/>
    </location>
</feature>
<comment type="caution">
    <text evidence="3">The sequence shown here is derived from an EMBL/GenBank/DDBJ whole genome shotgun (WGS) entry which is preliminary data.</text>
</comment>
<organism evidence="3 4">
    <name type="scientific">Veronia pacifica</name>
    <dbReference type="NCBI Taxonomy" id="1080227"/>
    <lineage>
        <taxon>Bacteria</taxon>
        <taxon>Pseudomonadati</taxon>
        <taxon>Pseudomonadota</taxon>
        <taxon>Gammaproteobacteria</taxon>
        <taxon>Vibrionales</taxon>
        <taxon>Vibrionaceae</taxon>
        <taxon>Veronia</taxon>
    </lineage>
</organism>
<dbReference type="OrthoDB" id="9771118at2"/>
<dbReference type="PANTHER" id="PTHR37951">
    <property type="entry name" value="CYTOPLASMIC PROTEIN-RELATED"/>
    <property type="match status" value="1"/>
</dbReference>
<evidence type="ECO:0000313" key="4">
    <source>
        <dbReference type="Proteomes" id="UP000094936"/>
    </source>
</evidence>